<evidence type="ECO:0000256" key="1">
    <source>
        <dbReference type="SAM" id="SignalP"/>
    </source>
</evidence>
<reference evidence="3" key="1">
    <citation type="submission" date="2015-07" db="EMBL/GenBank/DDBJ databases">
        <authorList>
            <person name="Rodrigo-Torres Lidia"/>
            <person name="Arahal R.David."/>
        </authorList>
    </citation>
    <scope>NUCLEOTIDE SEQUENCE [LARGE SCALE GENOMIC DNA]</scope>
    <source>
        <strain evidence="3">CECT 5096</strain>
    </source>
</reference>
<protein>
    <submittedName>
        <fullName evidence="2">Uncharacterized protein</fullName>
    </submittedName>
</protein>
<organism evidence="2 3">
    <name type="scientific">Roseibium album</name>
    <dbReference type="NCBI Taxonomy" id="311410"/>
    <lineage>
        <taxon>Bacteria</taxon>
        <taxon>Pseudomonadati</taxon>
        <taxon>Pseudomonadota</taxon>
        <taxon>Alphaproteobacteria</taxon>
        <taxon>Hyphomicrobiales</taxon>
        <taxon>Stappiaceae</taxon>
        <taxon>Roseibium</taxon>
    </lineage>
</organism>
<accession>A0A0M6ZJ15</accession>
<keyword evidence="3" id="KW-1185">Reference proteome</keyword>
<dbReference type="STRING" id="311410.LA5095_05383"/>
<name>A0A0M6ZJ15_9HYPH</name>
<keyword evidence="1" id="KW-0732">Signal</keyword>
<dbReference type="EMBL" id="CXWC01000014">
    <property type="protein sequence ID" value="CTQ78006.1"/>
    <property type="molecule type" value="Genomic_DNA"/>
</dbReference>
<sequence length="125" mass="13726">MYVPGMKLSNALLFAALAIATSAYADEVEIVDATARQAGDTWSFSVTLKHGDTGWDHYADLWQVYSPGGDLLGERVLHHPHVEEQPFTRSLSGVSIPDDLNEVIIRARDSVHGVSGQELRITLPR</sequence>
<dbReference type="AlphaFoldDB" id="A0A0M6ZJ15"/>
<feature type="signal peptide" evidence="1">
    <location>
        <begin position="1"/>
        <end position="25"/>
    </location>
</feature>
<evidence type="ECO:0000313" key="3">
    <source>
        <dbReference type="Proteomes" id="UP000049983"/>
    </source>
</evidence>
<dbReference type="GeneID" id="97672654"/>
<evidence type="ECO:0000313" key="2">
    <source>
        <dbReference type="EMBL" id="CTQ78006.1"/>
    </source>
</evidence>
<dbReference type="Proteomes" id="UP000049983">
    <property type="component" value="Unassembled WGS sequence"/>
</dbReference>
<feature type="chain" id="PRO_5009787824" evidence="1">
    <location>
        <begin position="26"/>
        <end position="125"/>
    </location>
</feature>
<dbReference type="RefSeq" id="WP_235808888.1">
    <property type="nucleotide sequence ID" value="NZ_CXWA01000010.1"/>
</dbReference>
<gene>
    <name evidence="2" type="ORF">LA5096_05401</name>
</gene>
<proteinExistence type="predicted"/>